<sequence length="325" mass="34983">MSQSPGPGIDSAASAALSNARAAQLMSRSKESERILAGIGMVIVAVACFATLDTATKASTAGVPILMGVWFRYAFQAVATTAVLLPLRGTALLRTQHPRYQLLRGALLLVSSTLAFLSLRYMPLAEFTSIVLIAPLVITLLAATTLKEYVSPLRWALVAGGFIGTLVILRPGGDAFSWAILLPIGLVLTNAWFQVLTSKLAQTENPLTMHFYTGWVGALIASLALPFVWTALPSWEWWALLCLMGFMGTVGHFILILAYQRAPASTLTPYLYAQIAFAMLGGWLVFSHVPDRYSLIGISMIAVCGAAGAWLTVRERRVPIEPAES</sequence>
<dbReference type="EMBL" id="JXQQ01000047">
    <property type="protein sequence ID" value="KIQ28850.1"/>
    <property type="molecule type" value="Genomic_DNA"/>
</dbReference>
<feature type="transmembrane region" description="Helical" evidence="1">
    <location>
        <begin position="175"/>
        <end position="197"/>
    </location>
</feature>
<dbReference type="PANTHER" id="PTHR22911">
    <property type="entry name" value="ACYL-MALONYL CONDENSING ENZYME-RELATED"/>
    <property type="match status" value="1"/>
</dbReference>
<feature type="transmembrane region" description="Helical" evidence="1">
    <location>
        <begin position="270"/>
        <end position="289"/>
    </location>
</feature>
<dbReference type="AlphaFoldDB" id="A0A0D0MHA8"/>
<protein>
    <submittedName>
        <fullName evidence="3">Membrane protein</fullName>
    </submittedName>
</protein>
<dbReference type="RefSeq" id="WP_042580605.1">
    <property type="nucleotide sequence ID" value="NZ_JXQQ01000047.1"/>
</dbReference>
<dbReference type="PANTHER" id="PTHR22911:SF103">
    <property type="entry name" value="BLR2811 PROTEIN"/>
    <property type="match status" value="1"/>
</dbReference>
<feature type="transmembrane region" description="Helical" evidence="1">
    <location>
        <begin position="237"/>
        <end position="258"/>
    </location>
</feature>
<feature type="domain" description="EamA" evidence="2">
    <location>
        <begin position="178"/>
        <end position="302"/>
    </location>
</feature>
<reference evidence="3 4" key="1">
    <citation type="submission" date="2014-12" db="EMBL/GenBank/DDBJ databases">
        <title>16Stimator: statistical estimation of ribosomal gene copy numbers from draft genome assemblies.</title>
        <authorList>
            <person name="Perisin M.A."/>
            <person name="Vetter M."/>
            <person name="Gilbert J.A."/>
            <person name="Bergelson J."/>
        </authorList>
    </citation>
    <scope>NUCLEOTIDE SEQUENCE [LARGE SCALE GENOMIC DNA]</scope>
    <source>
        <strain evidence="3 4">MEDvA23</strain>
    </source>
</reference>
<comment type="caution">
    <text evidence="3">The sequence shown here is derived from an EMBL/GenBank/DDBJ whole genome shotgun (WGS) entry which is preliminary data.</text>
</comment>
<keyword evidence="1" id="KW-0472">Membrane</keyword>
<feature type="transmembrane region" description="Helical" evidence="1">
    <location>
        <begin position="295"/>
        <end position="313"/>
    </location>
</feature>
<evidence type="ECO:0000259" key="2">
    <source>
        <dbReference type="Pfam" id="PF00892"/>
    </source>
</evidence>
<evidence type="ECO:0000313" key="4">
    <source>
        <dbReference type="Proteomes" id="UP000032067"/>
    </source>
</evidence>
<dbReference type="OrthoDB" id="8584557at2"/>
<feature type="transmembrane region" description="Helical" evidence="1">
    <location>
        <begin position="153"/>
        <end position="169"/>
    </location>
</feature>
<dbReference type="InterPro" id="IPR000620">
    <property type="entry name" value="EamA_dom"/>
</dbReference>
<accession>A0A0D0MHA8</accession>
<dbReference type="SUPFAM" id="SSF103481">
    <property type="entry name" value="Multidrug resistance efflux transporter EmrE"/>
    <property type="match status" value="2"/>
</dbReference>
<evidence type="ECO:0000313" key="3">
    <source>
        <dbReference type="EMBL" id="KIQ28850.1"/>
    </source>
</evidence>
<feature type="transmembrane region" description="Helical" evidence="1">
    <location>
        <begin position="209"/>
        <end position="231"/>
    </location>
</feature>
<dbReference type="InterPro" id="IPR037185">
    <property type="entry name" value="EmrE-like"/>
</dbReference>
<feature type="transmembrane region" description="Helical" evidence="1">
    <location>
        <begin position="35"/>
        <end position="52"/>
    </location>
</feature>
<feature type="transmembrane region" description="Helical" evidence="1">
    <location>
        <begin position="127"/>
        <end position="146"/>
    </location>
</feature>
<feature type="domain" description="EamA" evidence="2">
    <location>
        <begin position="37"/>
        <end position="169"/>
    </location>
</feature>
<keyword evidence="1" id="KW-1133">Transmembrane helix</keyword>
<keyword evidence="1" id="KW-0812">Transmembrane</keyword>
<gene>
    <name evidence="3" type="ORF">RT97_20215</name>
</gene>
<feature type="transmembrane region" description="Helical" evidence="1">
    <location>
        <begin position="102"/>
        <end position="121"/>
    </location>
</feature>
<proteinExistence type="predicted"/>
<dbReference type="GO" id="GO:0016020">
    <property type="term" value="C:membrane"/>
    <property type="evidence" value="ECO:0007669"/>
    <property type="project" value="InterPro"/>
</dbReference>
<dbReference type="Proteomes" id="UP000032067">
    <property type="component" value="Unassembled WGS sequence"/>
</dbReference>
<organism evidence="3 4">
    <name type="scientific">Variovorax paradoxus</name>
    <dbReference type="NCBI Taxonomy" id="34073"/>
    <lineage>
        <taxon>Bacteria</taxon>
        <taxon>Pseudomonadati</taxon>
        <taxon>Pseudomonadota</taxon>
        <taxon>Betaproteobacteria</taxon>
        <taxon>Burkholderiales</taxon>
        <taxon>Comamonadaceae</taxon>
        <taxon>Variovorax</taxon>
    </lineage>
</organism>
<evidence type="ECO:0000256" key="1">
    <source>
        <dbReference type="SAM" id="Phobius"/>
    </source>
</evidence>
<dbReference type="Pfam" id="PF00892">
    <property type="entry name" value="EamA"/>
    <property type="match status" value="2"/>
</dbReference>
<name>A0A0D0MHA8_VARPD</name>
<feature type="transmembrane region" description="Helical" evidence="1">
    <location>
        <begin position="72"/>
        <end position="90"/>
    </location>
</feature>